<organism evidence="1 2">
    <name type="scientific">Dermacentor silvarum</name>
    <name type="common">Tick</name>
    <dbReference type="NCBI Taxonomy" id="543639"/>
    <lineage>
        <taxon>Eukaryota</taxon>
        <taxon>Metazoa</taxon>
        <taxon>Ecdysozoa</taxon>
        <taxon>Arthropoda</taxon>
        <taxon>Chelicerata</taxon>
        <taxon>Arachnida</taxon>
        <taxon>Acari</taxon>
        <taxon>Parasitiformes</taxon>
        <taxon>Ixodida</taxon>
        <taxon>Ixodoidea</taxon>
        <taxon>Ixodidae</taxon>
        <taxon>Rhipicephalinae</taxon>
        <taxon>Dermacentor</taxon>
    </lineage>
</organism>
<accession>A0ACB8CKR2</accession>
<reference evidence="1" key="1">
    <citation type="submission" date="2020-05" db="EMBL/GenBank/DDBJ databases">
        <title>Large-scale comparative analyses of tick genomes elucidate their genetic diversity and vector capacities.</title>
        <authorList>
            <person name="Jia N."/>
            <person name="Wang J."/>
            <person name="Shi W."/>
            <person name="Du L."/>
            <person name="Sun Y."/>
            <person name="Zhan W."/>
            <person name="Jiang J."/>
            <person name="Wang Q."/>
            <person name="Zhang B."/>
            <person name="Ji P."/>
            <person name="Sakyi L.B."/>
            <person name="Cui X."/>
            <person name="Yuan T."/>
            <person name="Jiang B."/>
            <person name="Yang W."/>
            <person name="Lam T.T.-Y."/>
            <person name="Chang Q."/>
            <person name="Ding S."/>
            <person name="Wang X."/>
            <person name="Zhu J."/>
            <person name="Ruan X."/>
            <person name="Zhao L."/>
            <person name="Wei J."/>
            <person name="Que T."/>
            <person name="Du C."/>
            <person name="Cheng J."/>
            <person name="Dai P."/>
            <person name="Han X."/>
            <person name="Huang E."/>
            <person name="Gao Y."/>
            <person name="Liu J."/>
            <person name="Shao H."/>
            <person name="Ye R."/>
            <person name="Li L."/>
            <person name="Wei W."/>
            <person name="Wang X."/>
            <person name="Wang C."/>
            <person name="Yang T."/>
            <person name="Huo Q."/>
            <person name="Li W."/>
            <person name="Guo W."/>
            <person name="Chen H."/>
            <person name="Zhou L."/>
            <person name="Ni X."/>
            <person name="Tian J."/>
            <person name="Zhou Y."/>
            <person name="Sheng Y."/>
            <person name="Liu T."/>
            <person name="Pan Y."/>
            <person name="Xia L."/>
            <person name="Li J."/>
            <person name="Zhao F."/>
            <person name="Cao W."/>
        </authorList>
    </citation>
    <scope>NUCLEOTIDE SEQUENCE</scope>
    <source>
        <strain evidence="1">Dsil-2018</strain>
    </source>
</reference>
<name>A0ACB8CKR2_DERSI</name>
<gene>
    <name evidence="1" type="ORF">HPB49_010823</name>
</gene>
<comment type="caution">
    <text evidence="1">The sequence shown here is derived from an EMBL/GenBank/DDBJ whole genome shotgun (WGS) entry which is preliminary data.</text>
</comment>
<dbReference type="Proteomes" id="UP000821865">
    <property type="component" value="Chromosome 6"/>
</dbReference>
<sequence length="279" mass="30226">MTDQVSLQGYKALALRGDGMHIRVRPSKTETSLVEVISSQSNNSSIFILNVYNSPIDHRQRFKAIITRATKLAENSPLVVAGDFNAPFHAWNYPHDTVKSRSLRRGTSLTRDSVPDLAFVKNAGSAVWSYLLIDLAYKCSRKEGRPSRSLYWDKFREVRKAPAAPSSGVVQEANGGVEPSAAASETMPETTIDDAETKAANTSLSVAQDADQEVTDAEMLTTGSVAAKWPYEDSDNIGKASASGTGEPPTKASTGRQSSVQPKPKLPPDRRVNPTTPPH</sequence>
<dbReference type="EMBL" id="CM023475">
    <property type="protein sequence ID" value="KAH7945420.1"/>
    <property type="molecule type" value="Genomic_DNA"/>
</dbReference>
<evidence type="ECO:0000313" key="2">
    <source>
        <dbReference type="Proteomes" id="UP000821865"/>
    </source>
</evidence>
<protein>
    <submittedName>
        <fullName evidence="1">Uncharacterized protein</fullName>
    </submittedName>
</protein>
<evidence type="ECO:0000313" key="1">
    <source>
        <dbReference type="EMBL" id="KAH7945420.1"/>
    </source>
</evidence>
<keyword evidence="2" id="KW-1185">Reference proteome</keyword>
<proteinExistence type="predicted"/>